<proteinExistence type="predicted"/>
<accession>A0ABP0M8I9</accession>
<feature type="compositionally biased region" description="Low complexity" evidence="1">
    <location>
        <begin position="323"/>
        <end position="343"/>
    </location>
</feature>
<evidence type="ECO:0000256" key="1">
    <source>
        <dbReference type="SAM" id="MobiDB-lite"/>
    </source>
</evidence>
<evidence type="ECO:0000313" key="2">
    <source>
        <dbReference type="EMBL" id="CAK9047819.1"/>
    </source>
</evidence>
<dbReference type="EMBL" id="CAXAMM010020386">
    <property type="protein sequence ID" value="CAK9047819.1"/>
    <property type="molecule type" value="Genomic_DNA"/>
</dbReference>
<gene>
    <name evidence="2" type="ORF">SCF082_LOCUS26735</name>
</gene>
<keyword evidence="3" id="KW-1185">Reference proteome</keyword>
<sequence length="552" mass="61710">MDKSVAWAQIVATEWTSQKKIGHLLLRMTAGELHLRCGSEVKERRLQRLGHGVAKVCFSIEGTEQVLKLVPKAGQNRQGWHSGGLNDPIAEFKVWKMAWAKHESLRPHLPYYSEAFYLGGILDGELTYLRGMLDGESMGPDVEAGAMICTRAARTVEDIFRQGVVQSCTLGAWREHYRWWGKCFQLVGFFLEFGLCLWDAKADNFGISVRDSDLLLVIDVWPIREREQQKPDGPFMRQMVNQFCAHFRAQVLPLAHTSWQPHLEKVLQAITAVFAHNPTRTTLHGEWRLTAATIATAVQEVFAPVTQSIADAEHQAAAREARTAAAQAPTAATQPARPAAAKTARVERLPDTLSGRRGAGQAADSRVGSTKRLQTDELGTSRIVSLRVCAMLNDRSGGTSVQSYDVLGLVTKEDVMENSTEKQVFWVNVLVKDPALPGERFDGGLRMEIHMWPLLEVNDVRSQVEAGCLVATHCFYVNENLLPVFWDRLVTKSWGADLQALETYTVTNLQLQGLLSENSYRLLRAKQERIHVDPNMLGWYNKPAEGLSSARK</sequence>
<protein>
    <recommendedName>
        <fullName evidence="4">Fungal-type protein kinase domain-containing protein</fullName>
    </recommendedName>
</protein>
<organism evidence="2 3">
    <name type="scientific">Durusdinium trenchii</name>
    <dbReference type="NCBI Taxonomy" id="1381693"/>
    <lineage>
        <taxon>Eukaryota</taxon>
        <taxon>Sar</taxon>
        <taxon>Alveolata</taxon>
        <taxon>Dinophyceae</taxon>
        <taxon>Suessiales</taxon>
        <taxon>Symbiodiniaceae</taxon>
        <taxon>Durusdinium</taxon>
    </lineage>
</organism>
<feature type="non-terminal residue" evidence="2">
    <location>
        <position position="552"/>
    </location>
</feature>
<name>A0ABP0M8I9_9DINO</name>
<dbReference type="Proteomes" id="UP001642464">
    <property type="component" value="Unassembled WGS sequence"/>
</dbReference>
<comment type="caution">
    <text evidence="2">The sequence shown here is derived from an EMBL/GenBank/DDBJ whole genome shotgun (WGS) entry which is preliminary data.</text>
</comment>
<evidence type="ECO:0000313" key="3">
    <source>
        <dbReference type="Proteomes" id="UP001642464"/>
    </source>
</evidence>
<evidence type="ECO:0008006" key="4">
    <source>
        <dbReference type="Google" id="ProtNLM"/>
    </source>
</evidence>
<feature type="region of interest" description="Disordered" evidence="1">
    <location>
        <begin position="316"/>
        <end position="371"/>
    </location>
</feature>
<reference evidence="2 3" key="1">
    <citation type="submission" date="2024-02" db="EMBL/GenBank/DDBJ databases">
        <authorList>
            <person name="Chen Y."/>
            <person name="Shah S."/>
            <person name="Dougan E. K."/>
            <person name="Thang M."/>
            <person name="Chan C."/>
        </authorList>
    </citation>
    <scope>NUCLEOTIDE SEQUENCE [LARGE SCALE GENOMIC DNA]</scope>
</reference>